<gene>
    <name evidence="9" type="ORF">H1P_440014</name>
</gene>
<evidence type="ECO:0000256" key="1">
    <source>
        <dbReference type="ARBA" id="ARBA00022630"/>
    </source>
</evidence>
<evidence type="ECO:0000259" key="8">
    <source>
        <dbReference type="Pfam" id="PF22290"/>
    </source>
</evidence>
<dbReference type="NCBIfam" id="NF041259">
    <property type="entry name" value="mono_DmmA_fam"/>
    <property type="match status" value="1"/>
</dbReference>
<evidence type="ECO:0000313" key="10">
    <source>
        <dbReference type="Proteomes" id="UP000320055"/>
    </source>
</evidence>
<keyword evidence="2" id="KW-0001">2Fe-2S</keyword>
<dbReference type="GO" id="GO:0016491">
    <property type="term" value="F:oxidoreductase activity"/>
    <property type="evidence" value="ECO:0007669"/>
    <property type="project" value="UniProtKB-KW"/>
</dbReference>
<dbReference type="OrthoDB" id="2867625at2"/>
<name>A0A563VY55_9CYAN</name>
<feature type="domain" description="Dimethylamine monooxygenase subunit DmmA-like N-terminal" evidence="8">
    <location>
        <begin position="1"/>
        <end position="114"/>
    </location>
</feature>
<dbReference type="InterPro" id="IPR039261">
    <property type="entry name" value="FNR_nucleotide-bd"/>
</dbReference>
<evidence type="ECO:0000259" key="7">
    <source>
        <dbReference type="Pfam" id="PF22289"/>
    </source>
</evidence>
<dbReference type="InterPro" id="IPR054582">
    <property type="entry name" value="DmmA-like_N"/>
</dbReference>
<dbReference type="EMBL" id="CAACVJ010000379">
    <property type="protein sequence ID" value="VEP16356.1"/>
    <property type="molecule type" value="Genomic_DNA"/>
</dbReference>
<dbReference type="GO" id="GO:0051537">
    <property type="term" value="F:2 iron, 2 sulfur cluster binding"/>
    <property type="evidence" value="ECO:0007669"/>
    <property type="project" value="UniProtKB-KW"/>
</dbReference>
<evidence type="ECO:0000256" key="2">
    <source>
        <dbReference type="ARBA" id="ARBA00022714"/>
    </source>
</evidence>
<keyword evidence="10" id="KW-1185">Reference proteome</keyword>
<protein>
    <submittedName>
        <fullName evidence="9">Uncharacterized protein</fullName>
    </submittedName>
</protein>
<feature type="domain" description="Dimethylamine monooxygenase subunit DmmA-like C-terminal" evidence="7">
    <location>
        <begin position="125"/>
        <end position="168"/>
    </location>
</feature>
<keyword evidence="3" id="KW-0479">Metal-binding</keyword>
<evidence type="ECO:0000313" key="9">
    <source>
        <dbReference type="EMBL" id="VEP16356.1"/>
    </source>
</evidence>
<keyword evidence="5" id="KW-0408">Iron</keyword>
<evidence type="ECO:0000256" key="4">
    <source>
        <dbReference type="ARBA" id="ARBA00023002"/>
    </source>
</evidence>
<dbReference type="Proteomes" id="UP000320055">
    <property type="component" value="Unassembled WGS sequence"/>
</dbReference>
<dbReference type="Gene3D" id="3.40.50.80">
    <property type="entry name" value="Nucleotide-binding domain of ferredoxin-NADP reductase (FNR) module"/>
    <property type="match status" value="1"/>
</dbReference>
<dbReference type="InterPro" id="IPR048037">
    <property type="entry name" value="DmmA-like_C"/>
</dbReference>
<keyword evidence="6" id="KW-0411">Iron-sulfur</keyword>
<keyword evidence="4" id="KW-0560">Oxidoreductase</keyword>
<proteinExistence type="predicted"/>
<dbReference type="GO" id="GO:0046872">
    <property type="term" value="F:metal ion binding"/>
    <property type="evidence" value="ECO:0007669"/>
    <property type="project" value="UniProtKB-KW"/>
</dbReference>
<dbReference type="AlphaFoldDB" id="A0A563VY55"/>
<reference evidence="9 10" key="1">
    <citation type="submission" date="2019-01" db="EMBL/GenBank/DDBJ databases">
        <authorList>
            <person name="Brito A."/>
        </authorList>
    </citation>
    <scope>NUCLEOTIDE SEQUENCE [LARGE SCALE GENOMIC DNA]</scope>
    <source>
        <strain evidence="9">1</strain>
    </source>
</reference>
<sequence>MRSVPQPTKLQFDLSGSQHLICVTSEVIDVIYTRLEELEHIPQNIQILQLGETVKARKDWKIEQFNSVENLQKKLREILERAYIGTRFYAIGSAQFIYDVENCARSFGMSEEEISLEVFDSKARRVYCSTCHTINYPVSTNLITCSGCGIKLEIWEHFSRLKNAYLGVCADAENPGDLL</sequence>
<evidence type="ECO:0000256" key="6">
    <source>
        <dbReference type="ARBA" id="ARBA00023014"/>
    </source>
</evidence>
<evidence type="ECO:0000256" key="5">
    <source>
        <dbReference type="ARBA" id="ARBA00023004"/>
    </source>
</evidence>
<dbReference type="Pfam" id="PF22289">
    <property type="entry name" value="DmmA-like_C"/>
    <property type="match status" value="1"/>
</dbReference>
<dbReference type="Pfam" id="PF22290">
    <property type="entry name" value="DmmA-like_N"/>
    <property type="match status" value="1"/>
</dbReference>
<evidence type="ECO:0000256" key="3">
    <source>
        <dbReference type="ARBA" id="ARBA00022723"/>
    </source>
</evidence>
<dbReference type="RefSeq" id="WP_144866125.1">
    <property type="nucleotide sequence ID" value="NZ_LR213804.1"/>
</dbReference>
<keyword evidence="1" id="KW-0285">Flavoprotein</keyword>
<accession>A0A563VY55</accession>
<organism evidence="9 10">
    <name type="scientific">Hyella patelloides LEGE 07179</name>
    <dbReference type="NCBI Taxonomy" id="945734"/>
    <lineage>
        <taxon>Bacteria</taxon>
        <taxon>Bacillati</taxon>
        <taxon>Cyanobacteriota</taxon>
        <taxon>Cyanophyceae</taxon>
        <taxon>Pleurocapsales</taxon>
        <taxon>Hyellaceae</taxon>
        <taxon>Hyella</taxon>
    </lineage>
</organism>